<evidence type="ECO:0000313" key="2">
    <source>
        <dbReference type="Proteomes" id="UP000218334"/>
    </source>
</evidence>
<evidence type="ECO:0000313" key="1">
    <source>
        <dbReference type="EMBL" id="PBK65850.1"/>
    </source>
</evidence>
<sequence length="81" mass="9161">MYHLTSMSRRLSGLLTARFLLQLRAWEHKQSALVTGSDQRTVSNAIPPIEFRVLSVIDEFGEDPVSAAERRQLFTQKTSNG</sequence>
<dbReference type="AlphaFoldDB" id="A0A2H3B851"/>
<reference evidence="2" key="1">
    <citation type="journal article" date="2017" name="Nat. Ecol. Evol.">
        <title>Genome expansion and lineage-specific genetic innovations in the forest pathogenic fungi Armillaria.</title>
        <authorList>
            <person name="Sipos G."/>
            <person name="Prasanna A.N."/>
            <person name="Walter M.C."/>
            <person name="O'Connor E."/>
            <person name="Balint B."/>
            <person name="Krizsan K."/>
            <person name="Kiss B."/>
            <person name="Hess J."/>
            <person name="Varga T."/>
            <person name="Slot J."/>
            <person name="Riley R."/>
            <person name="Boka B."/>
            <person name="Rigling D."/>
            <person name="Barry K."/>
            <person name="Lee J."/>
            <person name="Mihaltcheva S."/>
            <person name="LaButti K."/>
            <person name="Lipzen A."/>
            <person name="Waldron R."/>
            <person name="Moloney N.M."/>
            <person name="Sperisen C."/>
            <person name="Kredics L."/>
            <person name="Vagvoelgyi C."/>
            <person name="Patrignani A."/>
            <person name="Fitzpatrick D."/>
            <person name="Nagy I."/>
            <person name="Doyle S."/>
            <person name="Anderson J.B."/>
            <person name="Grigoriev I.V."/>
            <person name="Gueldener U."/>
            <person name="Muensterkoetter M."/>
            <person name="Nagy L.G."/>
        </authorList>
    </citation>
    <scope>NUCLEOTIDE SEQUENCE [LARGE SCALE GENOMIC DNA]</scope>
    <source>
        <strain evidence="2">28-4</strain>
    </source>
</reference>
<keyword evidence="2" id="KW-1185">Reference proteome</keyword>
<protein>
    <submittedName>
        <fullName evidence="1">Uncharacterized protein</fullName>
    </submittedName>
</protein>
<organism evidence="1 2">
    <name type="scientific">Armillaria solidipes</name>
    <dbReference type="NCBI Taxonomy" id="1076256"/>
    <lineage>
        <taxon>Eukaryota</taxon>
        <taxon>Fungi</taxon>
        <taxon>Dikarya</taxon>
        <taxon>Basidiomycota</taxon>
        <taxon>Agaricomycotina</taxon>
        <taxon>Agaricomycetes</taxon>
        <taxon>Agaricomycetidae</taxon>
        <taxon>Agaricales</taxon>
        <taxon>Marasmiineae</taxon>
        <taxon>Physalacriaceae</taxon>
        <taxon>Armillaria</taxon>
    </lineage>
</organism>
<proteinExistence type="predicted"/>
<accession>A0A2H3B851</accession>
<name>A0A2H3B851_9AGAR</name>
<dbReference type="Proteomes" id="UP000218334">
    <property type="component" value="Unassembled WGS sequence"/>
</dbReference>
<gene>
    <name evidence="1" type="ORF">ARMSODRAFT_960742</name>
</gene>
<dbReference type="EMBL" id="KZ293443">
    <property type="protein sequence ID" value="PBK65850.1"/>
    <property type="molecule type" value="Genomic_DNA"/>
</dbReference>